<keyword evidence="2" id="KW-0812">Transmembrane</keyword>
<evidence type="ECO:0000256" key="1">
    <source>
        <dbReference type="PROSITE-ProRule" id="PRU10141"/>
    </source>
</evidence>
<name>A0AAN8UBB0_9MAGN</name>
<proteinExistence type="predicted"/>
<evidence type="ECO:0000313" key="4">
    <source>
        <dbReference type="EMBL" id="KAK6912230.1"/>
    </source>
</evidence>
<keyword evidence="2" id="KW-1133">Transmembrane helix</keyword>
<dbReference type="PROSITE" id="PS00107">
    <property type="entry name" value="PROTEIN_KINASE_ATP"/>
    <property type="match status" value="1"/>
</dbReference>
<dbReference type="PANTHER" id="PTHR47209">
    <property type="entry name" value="OS06G0639500 PROTEIN"/>
    <property type="match status" value="1"/>
</dbReference>
<gene>
    <name evidence="4" type="ORF">RJ641_024323</name>
</gene>
<dbReference type="InterPro" id="IPR053293">
    <property type="entry name" value="OCM_Kinase"/>
</dbReference>
<dbReference type="SUPFAM" id="SSF56112">
    <property type="entry name" value="Protein kinase-like (PK-like)"/>
    <property type="match status" value="1"/>
</dbReference>
<dbReference type="EMBL" id="JBAMMX010000028">
    <property type="protein sequence ID" value="KAK6912230.1"/>
    <property type="molecule type" value="Genomic_DNA"/>
</dbReference>
<dbReference type="CDD" id="cd14014">
    <property type="entry name" value="STKc_PknB_like"/>
    <property type="match status" value="1"/>
</dbReference>
<dbReference type="Gene3D" id="3.30.200.20">
    <property type="entry name" value="Phosphorylase Kinase, domain 1"/>
    <property type="match status" value="1"/>
</dbReference>
<protein>
    <submittedName>
        <fullName evidence="4">Serine-threonine/tyrosine-protein kinase, catalytic domain</fullName>
    </submittedName>
</protein>
<dbReference type="InterPro" id="IPR011009">
    <property type="entry name" value="Kinase-like_dom_sf"/>
</dbReference>
<keyword evidence="1" id="KW-0547">Nucleotide-binding</keyword>
<evidence type="ECO:0000259" key="3">
    <source>
        <dbReference type="PROSITE" id="PS50011"/>
    </source>
</evidence>
<organism evidence="4 5">
    <name type="scientific">Dillenia turbinata</name>
    <dbReference type="NCBI Taxonomy" id="194707"/>
    <lineage>
        <taxon>Eukaryota</taxon>
        <taxon>Viridiplantae</taxon>
        <taxon>Streptophyta</taxon>
        <taxon>Embryophyta</taxon>
        <taxon>Tracheophyta</taxon>
        <taxon>Spermatophyta</taxon>
        <taxon>Magnoliopsida</taxon>
        <taxon>eudicotyledons</taxon>
        <taxon>Gunneridae</taxon>
        <taxon>Pentapetalae</taxon>
        <taxon>Dilleniales</taxon>
        <taxon>Dilleniaceae</taxon>
        <taxon>Dillenia</taxon>
    </lineage>
</organism>
<keyword evidence="1" id="KW-0067">ATP-binding</keyword>
<keyword evidence="4" id="KW-0808">Transferase</keyword>
<evidence type="ECO:0000313" key="5">
    <source>
        <dbReference type="Proteomes" id="UP001370490"/>
    </source>
</evidence>
<keyword evidence="2" id="KW-0472">Membrane</keyword>
<dbReference type="InterPro" id="IPR001245">
    <property type="entry name" value="Ser-Thr/Tyr_kinase_cat_dom"/>
</dbReference>
<accession>A0AAN8UBB0</accession>
<dbReference type="GO" id="GO:0004672">
    <property type="term" value="F:protein kinase activity"/>
    <property type="evidence" value="ECO:0007669"/>
    <property type="project" value="InterPro"/>
</dbReference>
<dbReference type="PANTHER" id="PTHR47209:SF10">
    <property type="entry name" value="E3 UBIQUITIN-PROTEIN LIGASE KEG-LIKE"/>
    <property type="match status" value="1"/>
</dbReference>
<reference evidence="4 5" key="1">
    <citation type="submission" date="2023-12" db="EMBL/GenBank/DDBJ databases">
        <title>A high-quality genome assembly for Dillenia turbinata (Dilleniales).</title>
        <authorList>
            <person name="Chanderbali A."/>
        </authorList>
    </citation>
    <scope>NUCLEOTIDE SEQUENCE [LARGE SCALE GENOMIC DNA]</scope>
    <source>
        <strain evidence="4">LSX21</strain>
        <tissue evidence="4">Leaf</tissue>
    </source>
</reference>
<feature type="domain" description="Protein kinase" evidence="3">
    <location>
        <begin position="45"/>
        <end position="310"/>
    </location>
</feature>
<dbReference type="Pfam" id="PF07714">
    <property type="entry name" value="PK_Tyr_Ser-Thr"/>
    <property type="match status" value="1"/>
</dbReference>
<sequence length="644" mass="71915">MAEQMNAPASPPSFEYELFEGDPDHLRTVVASPPPSKPWIDPVSLKLKHRIGRGTFGDVWLATHHQTAPEFDQFHEVALKMLHSMREDHTQTFLKKFEEIFVKCRRLQGVCWLHGITIISGKICIAMKFYEGSIDDRMAQLKGSKLPLPDVLRLGIELVKGVMQLHTIGVLVLNLKPSNFLVNERGQAILGDFGIPYLLRGASFPDPEIALRLGTPNYMAPEQWEPEVRGPLSFETDAWGFGCSVVEMLTGALPWSGKSVREIYHSVVIKQEKSQIPSGLPPMVENVLSGCFEYDLRNRPLMTDILHAFESSQDALRNEGGWVGLSSRTLGDRSNDSGHSVWFLAKDHLQLNDTVRSRKPLRSCNPQNMNVPSGTVVGVESDTDRDGFVLVKIHGMHNPQRVHTSTLERVSNGLAVGDWVRLKSENSIHSPVGVVHSVEREGGVMVGFLGLDTPWRGKFTDLQMAASYCAGDFVRLKASVMSPRFEWPHKIGGEWATGRISQVLPNGCLVVSFPGRLVLGDEPKSFLTDPAEVEKITFDSCRGIVKKYQHVEDYHWAVRPLVIAVGLFTVMKLGFFLGKNMTVKLQKGKKHLKQCEDHQHHQKHLRQWEDHHHLDAQGGGNPAWLPPPVANIIFREGGSAAAPR</sequence>
<feature type="transmembrane region" description="Helical" evidence="2">
    <location>
        <begin position="556"/>
        <end position="577"/>
    </location>
</feature>
<dbReference type="InterPro" id="IPR017441">
    <property type="entry name" value="Protein_kinase_ATP_BS"/>
</dbReference>
<feature type="binding site" evidence="1">
    <location>
        <position position="80"/>
    </location>
    <ligand>
        <name>ATP</name>
        <dbReference type="ChEBI" id="CHEBI:30616"/>
    </ligand>
</feature>
<dbReference type="InterPro" id="IPR000719">
    <property type="entry name" value="Prot_kinase_dom"/>
</dbReference>
<evidence type="ECO:0000256" key="2">
    <source>
        <dbReference type="SAM" id="Phobius"/>
    </source>
</evidence>
<keyword evidence="4" id="KW-0418">Kinase</keyword>
<comment type="caution">
    <text evidence="4">The sequence shown here is derived from an EMBL/GenBank/DDBJ whole genome shotgun (WGS) entry which is preliminary data.</text>
</comment>
<dbReference type="AlphaFoldDB" id="A0AAN8UBB0"/>
<dbReference type="Gene3D" id="1.10.510.10">
    <property type="entry name" value="Transferase(Phosphotransferase) domain 1"/>
    <property type="match status" value="1"/>
</dbReference>
<dbReference type="GO" id="GO:0005524">
    <property type="term" value="F:ATP binding"/>
    <property type="evidence" value="ECO:0007669"/>
    <property type="project" value="UniProtKB-UniRule"/>
</dbReference>
<keyword evidence="5" id="KW-1185">Reference proteome</keyword>
<dbReference type="PROSITE" id="PS50011">
    <property type="entry name" value="PROTEIN_KINASE_DOM"/>
    <property type="match status" value="1"/>
</dbReference>
<dbReference type="Proteomes" id="UP001370490">
    <property type="component" value="Unassembled WGS sequence"/>
</dbReference>